<gene>
    <name evidence="1" type="ORF">POPTR_018G075450</name>
</gene>
<dbReference type="Proteomes" id="UP000006729">
    <property type="component" value="Chromosome 18"/>
</dbReference>
<accession>A0A3N7G6L2</accession>
<organism evidence="1 2">
    <name type="scientific">Populus trichocarpa</name>
    <name type="common">Western balsam poplar</name>
    <name type="synonym">Populus balsamifera subsp. trichocarpa</name>
    <dbReference type="NCBI Taxonomy" id="3694"/>
    <lineage>
        <taxon>Eukaryota</taxon>
        <taxon>Viridiplantae</taxon>
        <taxon>Streptophyta</taxon>
        <taxon>Embryophyta</taxon>
        <taxon>Tracheophyta</taxon>
        <taxon>Spermatophyta</taxon>
        <taxon>Magnoliopsida</taxon>
        <taxon>eudicotyledons</taxon>
        <taxon>Gunneridae</taxon>
        <taxon>Pentapetalae</taxon>
        <taxon>rosids</taxon>
        <taxon>fabids</taxon>
        <taxon>Malpighiales</taxon>
        <taxon>Salicaceae</taxon>
        <taxon>Saliceae</taxon>
        <taxon>Populus</taxon>
    </lineage>
</organism>
<name>A0A3N7G6L2_POPTR</name>
<reference evidence="1 2" key="1">
    <citation type="journal article" date="2006" name="Science">
        <title>The genome of black cottonwood, Populus trichocarpa (Torr. &amp; Gray).</title>
        <authorList>
            <person name="Tuskan G.A."/>
            <person name="Difazio S."/>
            <person name="Jansson S."/>
            <person name="Bohlmann J."/>
            <person name="Grigoriev I."/>
            <person name="Hellsten U."/>
            <person name="Putnam N."/>
            <person name="Ralph S."/>
            <person name="Rombauts S."/>
            <person name="Salamov A."/>
            <person name="Schein J."/>
            <person name="Sterck L."/>
            <person name="Aerts A."/>
            <person name="Bhalerao R.R."/>
            <person name="Bhalerao R.P."/>
            <person name="Blaudez D."/>
            <person name="Boerjan W."/>
            <person name="Brun A."/>
            <person name="Brunner A."/>
            <person name="Busov V."/>
            <person name="Campbell M."/>
            <person name="Carlson J."/>
            <person name="Chalot M."/>
            <person name="Chapman J."/>
            <person name="Chen G.L."/>
            <person name="Cooper D."/>
            <person name="Coutinho P.M."/>
            <person name="Couturier J."/>
            <person name="Covert S."/>
            <person name="Cronk Q."/>
            <person name="Cunningham R."/>
            <person name="Davis J."/>
            <person name="Degroeve S."/>
            <person name="Dejardin A."/>
            <person name="Depamphilis C."/>
            <person name="Detter J."/>
            <person name="Dirks B."/>
            <person name="Dubchak I."/>
            <person name="Duplessis S."/>
            <person name="Ehlting J."/>
            <person name="Ellis B."/>
            <person name="Gendler K."/>
            <person name="Goodstein D."/>
            <person name="Gribskov M."/>
            <person name="Grimwood J."/>
            <person name="Groover A."/>
            <person name="Gunter L."/>
            <person name="Hamberger B."/>
            <person name="Heinze B."/>
            <person name="Helariutta Y."/>
            <person name="Henrissat B."/>
            <person name="Holligan D."/>
            <person name="Holt R."/>
            <person name="Huang W."/>
            <person name="Islam-Faridi N."/>
            <person name="Jones S."/>
            <person name="Jones-Rhoades M."/>
            <person name="Jorgensen R."/>
            <person name="Joshi C."/>
            <person name="Kangasjarvi J."/>
            <person name="Karlsson J."/>
            <person name="Kelleher C."/>
            <person name="Kirkpatrick R."/>
            <person name="Kirst M."/>
            <person name="Kohler A."/>
            <person name="Kalluri U."/>
            <person name="Larimer F."/>
            <person name="Leebens-Mack J."/>
            <person name="Leple J.C."/>
            <person name="Locascio P."/>
            <person name="Lou Y."/>
            <person name="Lucas S."/>
            <person name="Martin F."/>
            <person name="Montanini B."/>
            <person name="Napoli C."/>
            <person name="Nelson D.R."/>
            <person name="Nelson C."/>
            <person name="Nieminen K."/>
            <person name="Nilsson O."/>
            <person name="Pereda V."/>
            <person name="Peter G."/>
            <person name="Philippe R."/>
            <person name="Pilate G."/>
            <person name="Poliakov A."/>
            <person name="Razumovskaya J."/>
            <person name="Richardson P."/>
            <person name="Rinaldi C."/>
            <person name="Ritland K."/>
            <person name="Rouze P."/>
            <person name="Ryaboy D."/>
            <person name="Schmutz J."/>
            <person name="Schrader J."/>
            <person name="Segerman B."/>
            <person name="Shin H."/>
            <person name="Siddiqui A."/>
            <person name="Sterky F."/>
            <person name="Terry A."/>
            <person name="Tsai C.J."/>
            <person name="Uberbacher E."/>
            <person name="Unneberg P."/>
            <person name="Vahala J."/>
            <person name="Wall K."/>
            <person name="Wessler S."/>
            <person name="Yang G."/>
            <person name="Yin T."/>
            <person name="Douglas C."/>
            <person name="Marra M."/>
            <person name="Sandberg G."/>
            <person name="Van de Peer Y."/>
            <person name="Rokhsar D."/>
        </authorList>
    </citation>
    <scope>NUCLEOTIDE SEQUENCE [LARGE SCALE GENOMIC DNA]</scope>
    <source>
        <strain evidence="2">cv. Nisqually</strain>
    </source>
</reference>
<evidence type="ECO:0000313" key="2">
    <source>
        <dbReference type="Proteomes" id="UP000006729"/>
    </source>
</evidence>
<keyword evidence="2" id="KW-1185">Reference proteome</keyword>
<proteinExistence type="predicted"/>
<dbReference type="InParanoid" id="A0A3N7G6L2"/>
<evidence type="ECO:0000313" key="1">
    <source>
        <dbReference type="EMBL" id="RQP02830.1"/>
    </source>
</evidence>
<sequence>MFQREQHLLLKDHTPWKNISIYYCVVLSKFAIT</sequence>
<dbReference type="EMBL" id="CM009307">
    <property type="protein sequence ID" value="RQP02830.1"/>
    <property type="molecule type" value="Genomic_DNA"/>
</dbReference>
<dbReference type="AlphaFoldDB" id="A0A3N7G6L2"/>
<protein>
    <submittedName>
        <fullName evidence="1">Uncharacterized protein</fullName>
    </submittedName>
</protein>